<proteinExistence type="predicted"/>
<dbReference type="PANTHER" id="PTHR43400:SF7">
    <property type="entry name" value="FAD-DEPENDENT OXIDOREDUCTASE 2 FAD BINDING DOMAIN-CONTAINING PROTEIN"/>
    <property type="match status" value="1"/>
</dbReference>
<evidence type="ECO:0000256" key="2">
    <source>
        <dbReference type="ARBA" id="ARBA00022630"/>
    </source>
</evidence>
<dbReference type="AlphaFoldDB" id="A0A537J1B3"/>
<dbReference type="GO" id="GO:0016491">
    <property type="term" value="F:oxidoreductase activity"/>
    <property type="evidence" value="ECO:0007669"/>
    <property type="project" value="UniProtKB-KW"/>
</dbReference>
<feature type="domain" description="FAD-dependent oxidoreductase 2 FAD-binding" evidence="5">
    <location>
        <begin position="5"/>
        <end position="185"/>
    </location>
</feature>
<evidence type="ECO:0000256" key="4">
    <source>
        <dbReference type="ARBA" id="ARBA00023002"/>
    </source>
</evidence>
<accession>A0A537J1B3</accession>
<feature type="non-terminal residue" evidence="6">
    <location>
        <position position="209"/>
    </location>
</feature>
<evidence type="ECO:0000256" key="1">
    <source>
        <dbReference type="ARBA" id="ARBA00001974"/>
    </source>
</evidence>
<comment type="cofactor">
    <cofactor evidence="1">
        <name>FAD</name>
        <dbReference type="ChEBI" id="CHEBI:57692"/>
    </cofactor>
</comment>
<dbReference type="Gene3D" id="3.50.50.60">
    <property type="entry name" value="FAD/NAD(P)-binding domain"/>
    <property type="match status" value="1"/>
</dbReference>
<dbReference type="EMBL" id="VBAO01000496">
    <property type="protein sequence ID" value="TMI76796.1"/>
    <property type="molecule type" value="Genomic_DNA"/>
</dbReference>
<dbReference type="InterPro" id="IPR050315">
    <property type="entry name" value="FAD-oxidoreductase_2"/>
</dbReference>
<evidence type="ECO:0000259" key="5">
    <source>
        <dbReference type="Pfam" id="PF00890"/>
    </source>
</evidence>
<gene>
    <name evidence="6" type="ORF">E6H04_14705</name>
</gene>
<keyword evidence="3" id="KW-0274">FAD</keyword>
<keyword evidence="2" id="KW-0285">Flavoprotein</keyword>
<dbReference type="PANTHER" id="PTHR43400">
    <property type="entry name" value="FUMARATE REDUCTASE"/>
    <property type="match status" value="1"/>
</dbReference>
<dbReference type="PRINTS" id="PR00411">
    <property type="entry name" value="PNDRDTASEI"/>
</dbReference>
<evidence type="ECO:0000313" key="6">
    <source>
        <dbReference type="EMBL" id="TMI76796.1"/>
    </source>
</evidence>
<dbReference type="SUPFAM" id="SSF51905">
    <property type="entry name" value="FAD/NAD(P)-binding domain"/>
    <property type="match status" value="1"/>
</dbReference>
<keyword evidence="4" id="KW-0560">Oxidoreductase</keyword>
<dbReference type="InterPro" id="IPR003953">
    <property type="entry name" value="FAD-dep_OxRdtase_2_FAD-bd"/>
</dbReference>
<dbReference type="Pfam" id="PF00890">
    <property type="entry name" value="FAD_binding_2"/>
    <property type="match status" value="1"/>
</dbReference>
<evidence type="ECO:0000313" key="7">
    <source>
        <dbReference type="Proteomes" id="UP000320048"/>
    </source>
</evidence>
<organism evidence="6 7">
    <name type="scientific">Candidatus Segetimicrobium genomatis</name>
    <dbReference type="NCBI Taxonomy" id="2569760"/>
    <lineage>
        <taxon>Bacteria</taxon>
        <taxon>Bacillati</taxon>
        <taxon>Candidatus Sysuimicrobiota</taxon>
        <taxon>Candidatus Sysuimicrobiia</taxon>
        <taxon>Candidatus Sysuimicrobiales</taxon>
        <taxon>Candidatus Segetimicrobiaceae</taxon>
        <taxon>Candidatus Segetimicrobium</taxon>
    </lineage>
</organism>
<reference evidence="6 7" key="1">
    <citation type="journal article" date="2019" name="Nat. Microbiol.">
        <title>Mediterranean grassland soil C-N compound turnover is dependent on rainfall and depth, and is mediated by genomically divergent microorganisms.</title>
        <authorList>
            <person name="Diamond S."/>
            <person name="Andeer P.F."/>
            <person name="Li Z."/>
            <person name="Crits-Christoph A."/>
            <person name="Burstein D."/>
            <person name="Anantharaman K."/>
            <person name="Lane K.R."/>
            <person name="Thomas B.C."/>
            <person name="Pan C."/>
            <person name="Northen T.R."/>
            <person name="Banfield J.F."/>
        </authorList>
    </citation>
    <scope>NUCLEOTIDE SEQUENCE [LARGE SCALE GENOMIC DNA]</scope>
    <source>
        <strain evidence="6">NP_7</strain>
    </source>
</reference>
<name>A0A537J1B3_9BACT</name>
<sequence>MSESDVIVVGGGNAALCAALAAAERGARVTLLERAPAEQRGGNSFVTAGAFRFPYGGADDIATLVQDGALSRSGSVEIGRYTGDELLADLQRVTASRTDPDLARTLVSQAFPTMQWLHGKGVQFVLAYDRQAFLVDGRHRFWGGVVVKARGEGPELITTLYRAAQGARVAIQYGARATELRPQAGTLRWLVRATVNDASRDYLAPAVVL</sequence>
<dbReference type="InterPro" id="IPR036188">
    <property type="entry name" value="FAD/NAD-bd_sf"/>
</dbReference>
<dbReference type="Proteomes" id="UP000320048">
    <property type="component" value="Unassembled WGS sequence"/>
</dbReference>
<comment type="caution">
    <text evidence="6">The sequence shown here is derived from an EMBL/GenBank/DDBJ whole genome shotgun (WGS) entry which is preliminary data.</text>
</comment>
<evidence type="ECO:0000256" key="3">
    <source>
        <dbReference type="ARBA" id="ARBA00022827"/>
    </source>
</evidence>
<protein>
    <submittedName>
        <fullName evidence="6">FAD-dependent oxidoreductase</fullName>
    </submittedName>
</protein>